<feature type="transmembrane region" description="Helical" evidence="6">
    <location>
        <begin position="81"/>
        <end position="105"/>
    </location>
</feature>
<comment type="similarity">
    <text evidence="2">Belongs to the TDE1 family.</text>
</comment>
<keyword evidence="3 6" id="KW-0812">Transmembrane</keyword>
<comment type="caution">
    <text evidence="7">The sequence shown here is derived from an EMBL/GenBank/DDBJ whole genome shotgun (WGS) entry which is preliminary data.</text>
</comment>
<dbReference type="AlphaFoldDB" id="A0A9N8VAY6"/>
<evidence type="ECO:0000256" key="4">
    <source>
        <dbReference type="ARBA" id="ARBA00022989"/>
    </source>
</evidence>
<keyword evidence="4 6" id="KW-1133">Transmembrane helix</keyword>
<feature type="transmembrane region" description="Helical" evidence="6">
    <location>
        <begin position="294"/>
        <end position="311"/>
    </location>
</feature>
<comment type="subcellular location">
    <subcellularLocation>
        <location evidence="1">Membrane</location>
        <topology evidence="1">Multi-pass membrane protein</topology>
    </subcellularLocation>
</comment>
<dbReference type="Proteomes" id="UP000789375">
    <property type="component" value="Unassembled WGS sequence"/>
</dbReference>
<gene>
    <name evidence="7" type="ORF">FMOSSE_LOCUS1454</name>
</gene>
<reference evidence="7" key="1">
    <citation type="submission" date="2021-06" db="EMBL/GenBank/DDBJ databases">
        <authorList>
            <person name="Kallberg Y."/>
            <person name="Tangrot J."/>
            <person name="Rosling A."/>
        </authorList>
    </citation>
    <scope>NUCLEOTIDE SEQUENCE</scope>
    <source>
        <strain evidence="7">87-6 pot B 2015</strain>
    </source>
</reference>
<evidence type="ECO:0000256" key="6">
    <source>
        <dbReference type="SAM" id="Phobius"/>
    </source>
</evidence>
<protein>
    <submittedName>
        <fullName evidence="7">513_t:CDS:1</fullName>
    </submittedName>
</protein>
<dbReference type="GO" id="GO:0016020">
    <property type="term" value="C:membrane"/>
    <property type="evidence" value="ECO:0007669"/>
    <property type="project" value="UniProtKB-SubCell"/>
</dbReference>
<dbReference type="EMBL" id="CAJVPP010000166">
    <property type="protein sequence ID" value="CAG8450115.1"/>
    <property type="molecule type" value="Genomic_DNA"/>
</dbReference>
<dbReference type="InterPro" id="IPR005016">
    <property type="entry name" value="TDE1/TMS"/>
</dbReference>
<feature type="transmembrane region" description="Helical" evidence="6">
    <location>
        <begin position="42"/>
        <end position="61"/>
    </location>
</feature>
<feature type="transmembrane region" description="Helical" evidence="6">
    <location>
        <begin position="221"/>
        <end position="242"/>
    </location>
</feature>
<sequence>MGVGLSCLGVGAASWIASALASCFSAAACTLAFKSCNCNNSIATRVGFALAWIMMSDWAIKQLEKMLYDYLQLNCEEGTCYGVLAVHRICFALSLFHLFLGLLVVGVYDTRDKRASIQNGWWGPKILLWITFVIISFFIPNGFFIFWGNYIALIGATLFILVGLVLLVDFAHTWSERCIENWENNDERWKYILIGSTISMFIGSIVLTGIMYGFFAGHGCGLNQFFITFNLILCLIVIGLCISPAVQEANSRSGLSQASMVVIYCTYVILSAVVNEPDDNLCNPLKRSRGTRTTTIVIGALFTFLAIAYSTSRAATQGALITKSDYHPLNTASAVPLMMNQPDAAMYVAMLLTNWNDVTTTGSDKLIIIGQSYIAVWVKVISSWICLLLYSWTLVGPVLLPDRFIDY</sequence>
<organism evidence="7 8">
    <name type="scientific">Funneliformis mosseae</name>
    <name type="common">Endomycorrhizal fungus</name>
    <name type="synonym">Glomus mosseae</name>
    <dbReference type="NCBI Taxonomy" id="27381"/>
    <lineage>
        <taxon>Eukaryota</taxon>
        <taxon>Fungi</taxon>
        <taxon>Fungi incertae sedis</taxon>
        <taxon>Mucoromycota</taxon>
        <taxon>Glomeromycotina</taxon>
        <taxon>Glomeromycetes</taxon>
        <taxon>Glomerales</taxon>
        <taxon>Glomeraceae</taxon>
        <taxon>Funneliformis</taxon>
    </lineage>
</organism>
<feature type="transmembrane region" description="Helical" evidence="6">
    <location>
        <begin position="12"/>
        <end position="33"/>
    </location>
</feature>
<keyword evidence="8" id="KW-1185">Reference proteome</keyword>
<keyword evidence="5 6" id="KW-0472">Membrane</keyword>
<accession>A0A9N8VAY6</accession>
<feature type="transmembrane region" description="Helical" evidence="6">
    <location>
        <begin position="126"/>
        <end position="144"/>
    </location>
</feature>
<dbReference type="PANTHER" id="PTHR10383:SF9">
    <property type="entry name" value="SERINE INCORPORATOR, ISOFORM F"/>
    <property type="match status" value="1"/>
</dbReference>
<evidence type="ECO:0000313" key="8">
    <source>
        <dbReference type="Proteomes" id="UP000789375"/>
    </source>
</evidence>
<evidence type="ECO:0000256" key="5">
    <source>
        <dbReference type="ARBA" id="ARBA00023136"/>
    </source>
</evidence>
<evidence type="ECO:0000313" key="7">
    <source>
        <dbReference type="EMBL" id="CAG8450115.1"/>
    </source>
</evidence>
<dbReference type="Pfam" id="PF03348">
    <property type="entry name" value="Serinc"/>
    <property type="match status" value="2"/>
</dbReference>
<proteinExistence type="inferred from homology"/>
<name>A0A9N8VAY6_FUNMO</name>
<evidence type="ECO:0000256" key="2">
    <source>
        <dbReference type="ARBA" id="ARBA00006665"/>
    </source>
</evidence>
<dbReference type="PANTHER" id="PTHR10383">
    <property type="entry name" value="SERINE INCORPORATOR"/>
    <property type="match status" value="1"/>
</dbReference>
<feature type="transmembrane region" description="Helical" evidence="6">
    <location>
        <begin position="373"/>
        <end position="392"/>
    </location>
</feature>
<feature type="transmembrane region" description="Helical" evidence="6">
    <location>
        <begin position="150"/>
        <end position="170"/>
    </location>
</feature>
<evidence type="ECO:0000256" key="1">
    <source>
        <dbReference type="ARBA" id="ARBA00004141"/>
    </source>
</evidence>
<evidence type="ECO:0000256" key="3">
    <source>
        <dbReference type="ARBA" id="ARBA00022692"/>
    </source>
</evidence>
<feature type="transmembrane region" description="Helical" evidence="6">
    <location>
        <begin position="254"/>
        <end position="274"/>
    </location>
</feature>
<feature type="transmembrane region" description="Helical" evidence="6">
    <location>
        <begin position="191"/>
        <end position="215"/>
    </location>
</feature>